<dbReference type="Proteomes" id="UP000288716">
    <property type="component" value="Unassembled WGS sequence"/>
</dbReference>
<comment type="caution">
    <text evidence="2">The sequence shown here is derived from an EMBL/GenBank/DDBJ whole genome shotgun (WGS) entry which is preliminary data.</text>
</comment>
<gene>
    <name evidence="2" type="ORF">B4U80_01174</name>
</gene>
<name>A0A443RRY7_9ACAR</name>
<feature type="coiled-coil region" evidence="1">
    <location>
        <begin position="48"/>
        <end position="79"/>
    </location>
</feature>
<accession>A0A443RRY7</accession>
<dbReference type="OrthoDB" id="6429030at2759"/>
<protein>
    <submittedName>
        <fullName evidence="2">Laminin subunit alpha-2-like protein</fullName>
    </submittedName>
</protein>
<proteinExistence type="predicted"/>
<dbReference type="AlphaFoldDB" id="A0A443RRY7"/>
<keyword evidence="3" id="KW-1185">Reference proteome</keyword>
<evidence type="ECO:0000313" key="3">
    <source>
        <dbReference type="Proteomes" id="UP000288716"/>
    </source>
</evidence>
<organism evidence="2 3">
    <name type="scientific">Leptotrombidium deliense</name>
    <dbReference type="NCBI Taxonomy" id="299467"/>
    <lineage>
        <taxon>Eukaryota</taxon>
        <taxon>Metazoa</taxon>
        <taxon>Ecdysozoa</taxon>
        <taxon>Arthropoda</taxon>
        <taxon>Chelicerata</taxon>
        <taxon>Arachnida</taxon>
        <taxon>Acari</taxon>
        <taxon>Acariformes</taxon>
        <taxon>Trombidiformes</taxon>
        <taxon>Prostigmata</taxon>
        <taxon>Anystina</taxon>
        <taxon>Parasitengona</taxon>
        <taxon>Trombiculoidea</taxon>
        <taxon>Trombiculidae</taxon>
        <taxon>Leptotrombidium</taxon>
    </lineage>
</organism>
<dbReference type="EMBL" id="NCKV01046144">
    <property type="protein sequence ID" value="RWS18101.1"/>
    <property type="molecule type" value="Genomic_DNA"/>
</dbReference>
<evidence type="ECO:0000256" key="1">
    <source>
        <dbReference type="SAM" id="Coils"/>
    </source>
</evidence>
<dbReference type="SUPFAM" id="SSF58113">
    <property type="entry name" value="Apolipoprotein A-I"/>
    <property type="match status" value="1"/>
</dbReference>
<dbReference type="VEuPathDB" id="VectorBase:LDEU013939"/>
<feature type="non-terminal residue" evidence="2">
    <location>
        <position position="1"/>
    </location>
</feature>
<evidence type="ECO:0000313" key="2">
    <source>
        <dbReference type="EMBL" id="RWS18101.1"/>
    </source>
</evidence>
<reference evidence="2 3" key="1">
    <citation type="journal article" date="2018" name="Gigascience">
        <title>Genomes of trombidid mites reveal novel predicted allergens and laterally-transferred genes associated with secondary metabolism.</title>
        <authorList>
            <person name="Dong X."/>
            <person name="Chaisiri K."/>
            <person name="Xia D."/>
            <person name="Armstrong S.D."/>
            <person name="Fang Y."/>
            <person name="Donnelly M.J."/>
            <person name="Kadowaki T."/>
            <person name="McGarry J.W."/>
            <person name="Darby A.C."/>
            <person name="Makepeace B.L."/>
        </authorList>
    </citation>
    <scope>NUCLEOTIDE SEQUENCE [LARGE SCALE GENOMIC DNA]</scope>
    <source>
        <strain evidence="2">UoL-UT</strain>
    </source>
</reference>
<keyword evidence="1" id="KW-0175">Coiled coil</keyword>
<sequence>FRLNISALNLKRVARDEPTTDLGKQLKKTLEGLLEQIKEHIDHGKQVKDSLFEKVKEIRDKLEDLNQDLGTKAKELLEKVKDRFKDWFKKIVGDLNN</sequence>
<dbReference type="Gene3D" id="1.20.120.20">
    <property type="entry name" value="Apolipoprotein"/>
    <property type="match status" value="1"/>
</dbReference>